<proteinExistence type="predicted"/>
<dbReference type="GO" id="GO:0009251">
    <property type="term" value="P:glucan catabolic process"/>
    <property type="evidence" value="ECO:0007669"/>
    <property type="project" value="TreeGrafter"/>
</dbReference>
<protein>
    <submittedName>
        <fullName evidence="2">Concanavalin A-like lectin/glucanase domain-containing protein</fullName>
    </submittedName>
</protein>
<dbReference type="AlphaFoldDB" id="A0A9P5TNE3"/>
<organism evidence="2 3">
    <name type="scientific">Gymnopilus junonius</name>
    <name type="common">Spectacular rustgill mushroom</name>
    <name type="synonym">Gymnopilus spectabilis subsp. junonius</name>
    <dbReference type="NCBI Taxonomy" id="109634"/>
    <lineage>
        <taxon>Eukaryota</taxon>
        <taxon>Fungi</taxon>
        <taxon>Dikarya</taxon>
        <taxon>Basidiomycota</taxon>
        <taxon>Agaricomycotina</taxon>
        <taxon>Agaricomycetes</taxon>
        <taxon>Agaricomycetidae</taxon>
        <taxon>Agaricales</taxon>
        <taxon>Agaricineae</taxon>
        <taxon>Hymenogastraceae</taxon>
        <taxon>Gymnopilus</taxon>
    </lineage>
</organism>
<dbReference type="PANTHER" id="PTHR10963:SF24">
    <property type="entry name" value="GLYCOSIDASE C21B10.07-RELATED"/>
    <property type="match status" value="1"/>
</dbReference>
<evidence type="ECO:0000313" key="3">
    <source>
        <dbReference type="Proteomes" id="UP000724874"/>
    </source>
</evidence>
<dbReference type="OrthoDB" id="192832at2759"/>
<sequence length="373" mass="41943">MWQDEEERHEGHLSPEALYVFKWCGWSRFDLLPHFLPTQPGHLIVDQRVEMIRCRALSTMSFSLLLSALCARSSYLLKEDIIGPLFYTHFDWEAIDDPTNGRVTYVDQLTSIKQNLTYADHDTFILRTDFKTVLNSTGPGRNSVRIRSKNTYTTHVAVFDVRHMPQGCGTWPAIWETMETNWPDGGEIDIVEGINDQGPNSVTLHTTEGCMMPASRIQTGTSGQLDCNYLVNFNTGCGVRMPSASSYGPDFNEGGGGWFAMERTGQHISIWFWARNDRSVPQDVKRGNIQVNPTKWGVPTAYFPNTDCDLNKFFSANNIIINLTLCGDWAGSAYADTSCPSTCVDYVNNNPAAFVDAYFDFAAARIYQPSPFS</sequence>
<dbReference type="EMBL" id="JADNYJ010000042">
    <property type="protein sequence ID" value="KAF8901353.1"/>
    <property type="molecule type" value="Genomic_DNA"/>
</dbReference>
<dbReference type="Gene3D" id="2.60.120.200">
    <property type="match status" value="1"/>
</dbReference>
<feature type="domain" description="GH16" evidence="1">
    <location>
        <begin position="90"/>
        <end position="355"/>
    </location>
</feature>
<dbReference type="PANTHER" id="PTHR10963">
    <property type="entry name" value="GLYCOSYL HYDROLASE-RELATED"/>
    <property type="match status" value="1"/>
</dbReference>
<dbReference type="Proteomes" id="UP000724874">
    <property type="component" value="Unassembled WGS sequence"/>
</dbReference>
<evidence type="ECO:0000259" key="1">
    <source>
        <dbReference type="PROSITE" id="PS51762"/>
    </source>
</evidence>
<dbReference type="Pfam" id="PF26113">
    <property type="entry name" value="GH16_XgeA"/>
    <property type="match status" value="1"/>
</dbReference>
<dbReference type="InterPro" id="IPR000757">
    <property type="entry name" value="Beta-glucanase-like"/>
</dbReference>
<dbReference type="SUPFAM" id="SSF49899">
    <property type="entry name" value="Concanavalin A-like lectins/glucanases"/>
    <property type="match status" value="1"/>
</dbReference>
<dbReference type="InterPro" id="IPR013320">
    <property type="entry name" value="ConA-like_dom_sf"/>
</dbReference>
<comment type="caution">
    <text evidence="2">The sequence shown here is derived from an EMBL/GenBank/DDBJ whole genome shotgun (WGS) entry which is preliminary data.</text>
</comment>
<reference evidence="2" key="1">
    <citation type="submission" date="2020-11" db="EMBL/GenBank/DDBJ databases">
        <authorList>
            <consortium name="DOE Joint Genome Institute"/>
            <person name="Ahrendt S."/>
            <person name="Riley R."/>
            <person name="Andreopoulos W."/>
            <person name="LaButti K."/>
            <person name="Pangilinan J."/>
            <person name="Ruiz-duenas F.J."/>
            <person name="Barrasa J.M."/>
            <person name="Sanchez-Garcia M."/>
            <person name="Camarero S."/>
            <person name="Miyauchi S."/>
            <person name="Serrano A."/>
            <person name="Linde D."/>
            <person name="Babiker R."/>
            <person name="Drula E."/>
            <person name="Ayuso-Fernandez I."/>
            <person name="Pacheco R."/>
            <person name="Padilla G."/>
            <person name="Ferreira P."/>
            <person name="Barriuso J."/>
            <person name="Kellner H."/>
            <person name="Castanera R."/>
            <person name="Alfaro M."/>
            <person name="Ramirez L."/>
            <person name="Pisabarro A.G."/>
            <person name="Kuo A."/>
            <person name="Tritt A."/>
            <person name="Lipzen A."/>
            <person name="He G."/>
            <person name="Yan M."/>
            <person name="Ng V."/>
            <person name="Cullen D."/>
            <person name="Martin F."/>
            <person name="Rosso M.-N."/>
            <person name="Henrissat B."/>
            <person name="Hibbett D."/>
            <person name="Martinez A.T."/>
            <person name="Grigoriev I.V."/>
        </authorList>
    </citation>
    <scope>NUCLEOTIDE SEQUENCE</scope>
    <source>
        <strain evidence="2">AH 44721</strain>
    </source>
</reference>
<keyword evidence="3" id="KW-1185">Reference proteome</keyword>
<evidence type="ECO:0000313" key="2">
    <source>
        <dbReference type="EMBL" id="KAF8901353.1"/>
    </source>
</evidence>
<dbReference type="PROSITE" id="PS51762">
    <property type="entry name" value="GH16_2"/>
    <property type="match status" value="1"/>
</dbReference>
<accession>A0A9P5TNE3</accession>
<name>A0A9P5TNE3_GYMJU</name>
<gene>
    <name evidence="2" type="ORF">CPB84DRAFT_1777632</name>
</gene>
<dbReference type="CDD" id="cd02181">
    <property type="entry name" value="GH16_fungal_Lam16A_glucanase"/>
    <property type="match status" value="1"/>
</dbReference>
<dbReference type="InterPro" id="IPR050546">
    <property type="entry name" value="Glycosyl_Hydrlase_16"/>
</dbReference>
<dbReference type="GO" id="GO:0004553">
    <property type="term" value="F:hydrolase activity, hydrolyzing O-glycosyl compounds"/>
    <property type="evidence" value="ECO:0007669"/>
    <property type="project" value="InterPro"/>
</dbReference>